<keyword evidence="6 7" id="KW-0472">Membrane</keyword>
<dbReference type="GO" id="GO:0005886">
    <property type="term" value="C:plasma membrane"/>
    <property type="evidence" value="ECO:0007669"/>
    <property type="project" value="UniProtKB-SubCell"/>
</dbReference>
<name>A0A1V5SLT0_9BACT</name>
<comment type="similarity">
    <text evidence="2">Belongs to the UPF0718 family.</text>
</comment>
<evidence type="ECO:0000256" key="5">
    <source>
        <dbReference type="ARBA" id="ARBA00022989"/>
    </source>
</evidence>
<dbReference type="Pfam" id="PF03773">
    <property type="entry name" value="ArsP_1"/>
    <property type="match status" value="1"/>
</dbReference>
<comment type="caution">
    <text evidence="8">The sequence shown here is derived from an EMBL/GenBank/DDBJ whole genome shotgun (WGS) entry which is preliminary data.</text>
</comment>
<feature type="transmembrane region" description="Helical" evidence="7">
    <location>
        <begin position="44"/>
        <end position="68"/>
    </location>
</feature>
<dbReference type="EMBL" id="MWBQ01000153">
    <property type="protein sequence ID" value="OQA55536.1"/>
    <property type="molecule type" value="Genomic_DNA"/>
</dbReference>
<evidence type="ECO:0000256" key="4">
    <source>
        <dbReference type="ARBA" id="ARBA00022692"/>
    </source>
</evidence>
<feature type="transmembrane region" description="Helical" evidence="7">
    <location>
        <begin position="151"/>
        <end position="170"/>
    </location>
</feature>
<comment type="subcellular location">
    <subcellularLocation>
        <location evidence="1">Cell membrane</location>
        <topology evidence="1">Multi-pass membrane protein</topology>
    </subcellularLocation>
</comment>
<feature type="transmembrane region" description="Helical" evidence="7">
    <location>
        <begin position="15"/>
        <end position="32"/>
    </location>
</feature>
<keyword evidence="3" id="KW-1003">Cell membrane</keyword>
<dbReference type="InterPro" id="IPR005524">
    <property type="entry name" value="DUF318"/>
</dbReference>
<accession>A0A1V5SLT0</accession>
<feature type="transmembrane region" description="Helical" evidence="7">
    <location>
        <begin position="119"/>
        <end position="139"/>
    </location>
</feature>
<reference evidence="8" key="1">
    <citation type="submission" date="2017-02" db="EMBL/GenBank/DDBJ databases">
        <title>Delving into the versatile metabolic prowess of the omnipresent phylum Bacteroidetes.</title>
        <authorList>
            <person name="Nobu M.K."/>
            <person name="Mei R."/>
            <person name="Narihiro T."/>
            <person name="Kuroda K."/>
            <person name="Liu W.-T."/>
        </authorList>
    </citation>
    <scope>NUCLEOTIDE SEQUENCE</scope>
    <source>
        <strain evidence="8">ADurb.Bin276</strain>
    </source>
</reference>
<dbReference type="AlphaFoldDB" id="A0A1V5SLT0"/>
<evidence type="ECO:0000256" key="7">
    <source>
        <dbReference type="SAM" id="Phobius"/>
    </source>
</evidence>
<organism evidence="8">
    <name type="scientific">Candidatus Atribacter allofermentans</name>
    <dbReference type="NCBI Taxonomy" id="1852833"/>
    <lineage>
        <taxon>Bacteria</taxon>
        <taxon>Pseudomonadati</taxon>
        <taxon>Atribacterota</taxon>
        <taxon>Atribacteria</taxon>
        <taxon>Atribacterales</taxon>
        <taxon>Atribacteraceae</taxon>
        <taxon>Atribacter</taxon>
    </lineage>
</organism>
<protein>
    <submittedName>
        <fullName evidence="8">Putative permease</fullName>
    </submittedName>
</protein>
<dbReference type="Proteomes" id="UP000485569">
    <property type="component" value="Unassembled WGS sequence"/>
</dbReference>
<evidence type="ECO:0000313" key="8">
    <source>
        <dbReference type="EMBL" id="OQA55536.1"/>
    </source>
</evidence>
<evidence type="ECO:0000256" key="3">
    <source>
        <dbReference type="ARBA" id="ARBA00022475"/>
    </source>
</evidence>
<keyword evidence="4 7" id="KW-0812">Transmembrane</keyword>
<keyword evidence="5 7" id="KW-1133">Transmembrane helix</keyword>
<sequence>MDGGEDLKKLSWKSFRGLYIIAIISVLVYFWLPREGLRIYRVVFDNILFMLGIIPPVFILVGLFDVWIPREKVTRHLGDRSGLKGTGISIALGALAAGPLYAAFPIAEVMLRKGTSLRNIFIFIGAWSTMKIPMLLFEIQSLGPRFAISRYAMSFLGVFLIAFFLDKFLVDDEKKNIIEKFQ</sequence>
<proteinExistence type="inferred from homology"/>
<evidence type="ECO:0000256" key="2">
    <source>
        <dbReference type="ARBA" id="ARBA00006386"/>
    </source>
</evidence>
<gene>
    <name evidence="8" type="ORF">BWY41_01632</name>
</gene>
<evidence type="ECO:0000256" key="1">
    <source>
        <dbReference type="ARBA" id="ARBA00004651"/>
    </source>
</evidence>
<feature type="transmembrane region" description="Helical" evidence="7">
    <location>
        <begin position="88"/>
        <end position="107"/>
    </location>
</feature>
<evidence type="ECO:0000256" key="6">
    <source>
        <dbReference type="ARBA" id="ARBA00023136"/>
    </source>
</evidence>